<feature type="transmembrane region" description="Helical" evidence="2">
    <location>
        <begin position="122"/>
        <end position="143"/>
    </location>
</feature>
<keyword evidence="2" id="KW-0812">Transmembrane</keyword>
<evidence type="ECO:0000313" key="5">
    <source>
        <dbReference type="Proteomes" id="UP000263012"/>
    </source>
</evidence>
<dbReference type="RefSeq" id="WP_119821232.1">
    <property type="nucleotide sequence ID" value="NZ_CP025066.1"/>
</dbReference>
<proteinExistence type="predicted"/>
<sequence length="147" mass="16268">MSDKTELQRKILITAYNNPTATQAEIAKKCNCSSSYVSTVLNRYDRWDAMDAQIEQLNQDLGYAPDHSLGPQPSTQPAWSNDEFQDVEGVDAEEIAAFIDETIEAFQTLSGQKTAMSTGEMVVALGRFALVLLVVLFAVYLLVPLLF</sequence>
<dbReference type="KEGG" id="hdf:AArcSl_3082"/>
<evidence type="ECO:0000256" key="1">
    <source>
        <dbReference type="SAM" id="MobiDB-lite"/>
    </source>
</evidence>
<evidence type="ECO:0000313" key="4">
    <source>
        <dbReference type="EMBL" id="AUX10689.1"/>
    </source>
</evidence>
<dbReference type="Proteomes" id="UP000263012">
    <property type="component" value="Chromosome"/>
</dbReference>
<dbReference type="InterPro" id="IPR000835">
    <property type="entry name" value="HTH_MarR-typ"/>
</dbReference>
<dbReference type="InterPro" id="IPR010982">
    <property type="entry name" value="Lambda_DNA-bd_dom_sf"/>
</dbReference>
<keyword evidence="2" id="KW-1133">Transmembrane helix</keyword>
<dbReference type="GO" id="GO:0003677">
    <property type="term" value="F:DNA binding"/>
    <property type="evidence" value="ECO:0007669"/>
    <property type="project" value="InterPro"/>
</dbReference>
<dbReference type="OrthoDB" id="350503at2157"/>
<gene>
    <name evidence="4" type="ORF">AArcSl_3082</name>
</gene>
<evidence type="ECO:0000256" key="2">
    <source>
        <dbReference type="SAM" id="Phobius"/>
    </source>
</evidence>
<dbReference type="AlphaFoldDB" id="A0A343TNL7"/>
<name>A0A343TNL7_9EURY</name>
<accession>A0A343TNL7</accession>
<dbReference type="Gene3D" id="1.10.260.40">
    <property type="entry name" value="lambda repressor-like DNA-binding domains"/>
    <property type="match status" value="1"/>
</dbReference>
<dbReference type="GeneID" id="37879449"/>
<dbReference type="EMBL" id="CP025066">
    <property type="protein sequence ID" value="AUX10689.1"/>
    <property type="molecule type" value="Genomic_DNA"/>
</dbReference>
<feature type="domain" description="HTH marR-type" evidence="3">
    <location>
        <begin position="5"/>
        <end position="43"/>
    </location>
</feature>
<feature type="region of interest" description="Disordered" evidence="1">
    <location>
        <begin position="62"/>
        <end position="81"/>
    </location>
</feature>
<reference evidence="5" key="1">
    <citation type="submission" date="2017-11" db="EMBL/GenBank/DDBJ databases">
        <title>Phenotypic and genomic properties of facultatively anaerobic sulfur-reducing natronoarchaea from hypersaline soda lakes.</title>
        <authorList>
            <person name="Sorokin D.Y."/>
            <person name="Kublanov I.V."/>
            <person name="Roman P."/>
            <person name="Sinninghe Damste J.S."/>
            <person name="Golyshin P.N."/>
            <person name="Rojo D."/>
            <person name="Ciordia S."/>
            <person name="Mena M.D.C."/>
            <person name="Ferrer M."/>
            <person name="Messina E."/>
            <person name="Smedile F."/>
            <person name="La Spada G."/>
            <person name="La Cono V."/>
            <person name="Yakimov M.M."/>
        </authorList>
    </citation>
    <scope>NUCLEOTIDE SEQUENCE [LARGE SCALE GENOMIC DNA]</scope>
    <source>
        <strain evidence="5">AArc-Sl</strain>
    </source>
</reference>
<dbReference type="Pfam" id="PF01047">
    <property type="entry name" value="MarR"/>
    <property type="match status" value="1"/>
</dbReference>
<evidence type="ECO:0000259" key="3">
    <source>
        <dbReference type="Pfam" id="PF01047"/>
    </source>
</evidence>
<organism evidence="4 5">
    <name type="scientific">Halalkaliarchaeum desulfuricum</name>
    <dbReference type="NCBI Taxonomy" id="2055893"/>
    <lineage>
        <taxon>Archaea</taxon>
        <taxon>Methanobacteriati</taxon>
        <taxon>Methanobacteriota</taxon>
        <taxon>Stenosarchaea group</taxon>
        <taxon>Halobacteria</taxon>
        <taxon>Halobacteriales</taxon>
        <taxon>Haloferacaceae</taxon>
        <taxon>Halalkaliarchaeum</taxon>
    </lineage>
</organism>
<keyword evidence="2" id="KW-0472">Membrane</keyword>
<dbReference type="GO" id="GO:0003700">
    <property type="term" value="F:DNA-binding transcription factor activity"/>
    <property type="evidence" value="ECO:0007669"/>
    <property type="project" value="InterPro"/>
</dbReference>
<keyword evidence="5" id="KW-1185">Reference proteome</keyword>
<protein>
    <recommendedName>
        <fullName evidence="3">HTH marR-type domain-containing protein</fullName>
    </recommendedName>
</protein>